<name>A0A2X1XMN3_PHODM</name>
<evidence type="ECO:0000259" key="2">
    <source>
        <dbReference type="Pfam" id="PF12696"/>
    </source>
</evidence>
<dbReference type="InterPro" id="IPR032689">
    <property type="entry name" value="TraG-D_C"/>
</dbReference>
<keyword evidence="1" id="KW-0472">Membrane</keyword>
<feature type="transmembrane region" description="Helical" evidence="1">
    <location>
        <begin position="12"/>
        <end position="31"/>
    </location>
</feature>
<dbReference type="OrthoDB" id="6512860at2"/>
<protein>
    <submittedName>
        <fullName evidence="3">Type IV secretory pathway, VirD4 components</fullName>
    </submittedName>
</protein>
<dbReference type="InterPro" id="IPR027417">
    <property type="entry name" value="P-loop_NTPase"/>
</dbReference>
<feature type="transmembrane region" description="Helical" evidence="1">
    <location>
        <begin position="55"/>
        <end position="78"/>
    </location>
</feature>
<evidence type="ECO:0000256" key="1">
    <source>
        <dbReference type="SAM" id="Phobius"/>
    </source>
</evidence>
<gene>
    <name evidence="3" type="ORF">NCTC11647_02628</name>
</gene>
<feature type="transmembrane region" description="Helical" evidence="1">
    <location>
        <begin position="103"/>
        <end position="124"/>
    </location>
</feature>
<keyword evidence="1" id="KW-1133">Transmembrane helix</keyword>
<sequence>MYDYLNFFYQNPILISLISGISITTSIYVALSSRFLRKENLTGLELLWNTITTRYFPVVVMTHISIICSIYVISNIIYKRSDTLFYLKLLSDKYLTTVAQFNILYPLILIIAPIVLFSINRVLIPELVKIKEKRIIRQSEDKLSDIREEITELSSIEFVPSDYYKDDFFFFGLNEENEPIYLSDKDFSSRHAKILGPSQTGKGVGLGVLIDQAIKKGWGVWFNDIKPDDFIYHIMNQACKESGRKLNYLDLNGTHGTYEPFKNGTVRQREERIKRACKLNDTGTNADHYKLGNRQILDLLMPYWDGSLTHLTELLNCRSLPSCLSDEDKEMIKEQGGTLRERIREFSKLDVLKPSNNRQQFIISDLMDEGSVVYIKGSLTDDLVRNANIALLDEFIQFGLGKKQNKQIFMVLDEVRFLVTDKLANSLATLLSKKINMAIAYQAKNDLANSPDQTLNVGSIMNGIETNTLITMSYRGHDEETAKWIAGMTGTKRLSITKSDHVETNQFGVETKTGKRTYGQDQEYMINTNRILSFNPRVGAFINGGSLACIIKTCWIPVKEFLDYPSEAVPSNDMIIDTHSDNLVEEISAHKHEEISSNDVKKINDEAEALFKQMDL</sequence>
<keyword evidence="1" id="KW-0812">Transmembrane</keyword>
<dbReference type="EMBL" id="UATL01000002">
    <property type="protein sequence ID" value="SPY43713.1"/>
    <property type="molecule type" value="Genomic_DNA"/>
</dbReference>
<evidence type="ECO:0000313" key="3">
    <source>
        <dbReference type="EMBL" id="SPY43713.1"/>
    </source>
</evidence>
<dbReference type="Gene3D" id="3.40.50.300">
    <property type="entry name" value="P-loop containing nucleotide triphosphate hydrolases"/>
    <property type="match status" value="1"/>
</dbReference>
<evidence type="ECO:0000313" key="4">
    <source>
        <dbReference type="Proteomes" id="UP000251647"/>
    </source>
</evidence>
<dbReference type="AlphaFoldDB" id="A0A2X1XMN3"/>
<organism evidence="3 4">
    <name type="scientific">Photobacterium damselae</name>
    <dbReference type="NCBI Taxonomy" id="38293"/>
    <lineage>
        <taxon>Bacteria</taxon>
        <taxon>Pseudomonadati</taxon>
        <taxon>Pseudomonadota</taxon>
        <taxon>Gammaproteobacteria</taxon>
        <taxon>Vibrionales</taxon>
        <taxon>Vibrionaceae</taxon>
        <taxon>Photobacterium</taxon>
    </lineage>
</organism>
<proteinExistence type="predicted"/>
<dbReference type="Proteomes" id="UP000251647">
    <property type="component" value="Unassembled WGS sequence"/>
</dbReference>
<reference evidence="3 4" key="1">
    <citation type="submission" date="2018-06" db="EMBL/GenBank/DDBJ databases">
        <authorList>
            <consortium name="Pathogen Informatics"/>
            <person name="Doyle S."/>
        </authorList>
    </citation>
    <scope>NUCLEOTIDE SEQUENCE [LARGE SCALE GENOMIC DNA]</scope>
    <source>
        <strain evidence="3 4">NCTC11647</strain>
    </source>
</reference>
<dbReference type="RefSeq" id="WP_005307134.1">
    <property type="nucleotide sequence ID" value="NZ_UATL01000002.1"/>
</dbReference>
<dbReference type="SUPFAM" id="SSF52540">
    <property type="entry name" value="P-loop containing nucleoside triphosphate hydrolases"/>
    <property type="match status" value="1"/>
</dbReference>
<feature type="domain" description="TraD/TraG TraM recognition site" evidence="2">
    <location>
        <begin position="409"/>
        <end position="531"/>
    </location>
</feature>
<dbReference type="Pfam" id="PF12696">
    <property type="entry name" value="TraG-D_C"/>
    <property type="match status" value="1"/>
</dbReference>
<accession>A0A2X1XMN3</accession>